<evidence type="ECO:0000313" key="6">
    <source>
        <dbReference type="Proteomes" id="UP000002258"/>
    </source>
</evidence>
<feature type="region of interest" description="Disordered" evidence="3">
    <location>
        <begin position="1"/>
        <end position="99"/>
    </location>
</feature>
<dbReference type="AlphaFoldDB" id="A3M0K2"/>
<evidence type="ECO:0000256" key="3">
    <source>
        <dbReference type="SAM" id="MobiDB-lite"/>
    </source>
</evidence>
<feature type="non-terminal residue" evidence="5">
    <location>
        <position position="424"/>
    </location>
</feature>
<dbReference type="FunFam" id="3.30.70.330:FF:000362">
    <property type="entry name" value="GBP2p Poly(A+) RNA-binding protein"/>
    <property type="match status" value="1"/>
</dbReference>
<feature type="domain" description="RRM" evidence="4">
    <location>
        <begin position="349"/>
        <end position="424"/>
    </location>
</feature>
<gene>
    <name evidence="5" type="ORF">PICST_25920</name>
</gene>
<feature type="region of interest" description="Disordered" evidence="3">
    <location>
        <begin position="297"/>
        <end position="344"/>
    </location>
</feature>
<dbReference type="OrthoDB" id="1049195at2759"/>
<dbReference type="GO" id="GO:0005634">
    <property type="term" value="C:nucleus"/>
    <property type="evidence" value="ECO:0007669"/>
    <property type="project" value="TreeGrafter"/>
</dbReference>
<dbReference type="Proteomes" id="UP000002258">
    <property type="component" value="Chromosome 8"/>
</dbReference>
<evidence type="ECO:0000256" key="2">
    <source>
        <dbReference type="PROSITE-ProRule" id="PRU00176"/>
    </source>
</evidence>
<dbReference type="Pfam" id="PF00076">
    <property type="entry name" value="RRM_1"/>
    <property type="match status" value="3"/>
</dbReference>
<dbReference type="KEGG" id="pic:PICST_25920"/>
<feature type="compositionally biased region" description="Basic and acidic residues" evidence="3">
    <location>
        <begin position="188"/>
        <end position="225"/>
    </location>
</feature>
<dbReference type="PANTHER" id="PTHR48025">
    <property type="entry name" value="OS02G0815200 PROTEIN"/>
    <property type="match status" value="1"/>
</dbReference>
<dbReference type="STRING" id="322104.A3M0K2"/>
<feature type="domain" description="RRM" evidence="4">
    <location>
        <begin position="229"/>
        <end position="306"/>
    </location>
</feature>
<dbReference type="InterPro" id="IPR050502">
    <property type="entry name" value="Euk_RNA-bind_prot"/>
</dbReference>
<dbReference type="SMART" id="SM00360">
    <property type="entry name" value="RRM"/>
    <property type="match status" value="3"/>
</dbReference>
<dbReference type="PANTHER" id="PTHR48025:SF26">
    <property type="entry name" value="HETEROGENEOUS NUCLEAR RIBONUCLEOPROTEIN M-RELATED"/>
    <property type="match status" value="1"/>
</dbReference>
<dbReference type="GeneID" id="4841120"/>
<feature type="non-terminal residue" evidence="5">
    <location>
        <position position="1"/>
    </location>
</feature>
<keyword evidence="1 2" id="KW-0694">RNA-binding</keyword>
<feature type="region of interest" description="Disordered" evidence="3">
    <location>
        <begin position="181"/>
        <end position="228"/>
    </location>
</feature>
<dbReference type="EMBL" id="CP000502">
    <property type="protein sequence ID" value="ABN68543.2"/>
    <property type="molecule type" value="Genomic_DNA"/>
</dbReference>
<feature type="compositionally biased region" description="Basic and acidic residues" evidence="3">
    <location>
        <begin position="297"/>
        <end position="326"/>
    </location>
</feature>
<evidence type="ECO:0000313" key="5">
    <source>
        <dbReference type="EMBL" id="ABN68543.2"/>
    </source>
</evidence>
<reference evidence="5 6" key="1">
    <citation type="journal article" date="2007" name="Nat. Biotechnol.">
        <title>Genome sequence of the lignocellulose-bioconverting and xylose-fermenting yeast Pichia stipitis.</title>
        <authorList>
            <person name="Jeffries T.W."/>
            <person name="Grigoriev I.V."/>
            <person name="Grimwood J."/>
            <person name="Laplaza J.M."/>
            <person name="Aerts A."/>
            <person name="Salamov A."/>
            <person name="Schmutz J."/>
            <person name="Lindquist E."/>
            <person name="Dehal P."/>
            <person name="Shapiro H."/>
            <person name="Jin Y.S."/>
            <person name="Passoth V."/>
            <person name="Richardson P.M."/>
        </authorList>
    </citation>
    <scope>NUCLEOTIDE SEQUENCE [LARGE SCALE GENOMIC DNA]</scope>
    <source>
        <strain evidence="6">ATCC 58785 / CBS 6054 / NBRC 10063 / NRRL Y-11545</strain>
    </source>
</reference>
<proteinExistence type="predicted"/>
<dbReference type="RefSeq" id="XP_001386572.2">
    <property type="nucleotide sequence ID" value="XM_001386535.1"/>
</dbReference>
<protein>
    <recommendedName>
        <fullName evidence="4">RRM domain-containing protein</fullName>
    </recommendedName>
</protein>
<dbReference type="InterPro" id="IPR000504">
    <property type="entry name" value="RRM_dom"/>
</dbReference>
<feature type="domain" description="RRM" evidence="4">
    <location>
        <begin position="111"/>
        <end position="187"/>
    </location>
</feature>
<dbReference type="OMA" id="RWYELKD"/>
<organism evidence="5 6">
    <name type="scientific">Scheffersomyces stipitis (strain ATCC 58785 / CBS 6054 / NBRC 10063 / NRRL Y-11545)</name>
    <name type="common">Yeast</name>
    <name type="synonym">Pichia stipitis</name>
    <dbReference type="NCBI Taxonomy" id="322104"/>
    <lineage>
        <taxon>Eukaryota</taxon>
        <taxon>Fungi</taxon>
        <taxon>Dikarya</taxon>
        <taxon>Ascomycota</taxon>
        <taxon>Saccharomycotina</taxon>
        <taxon>Pichiomycetes</taxon>
        <taxon>Debaryomycetaceae</taxon>
        <taxon>Scheffersomyces</taxon>
    </lineage>
</organism>
<dbReference type="SUPFAM" id="SSF54928">
    <property type="entry name" value="RNA-binding domain, RBD"/>
    <property type="match status" value="3"/>
</dbReference>
<dbReference type="InterPro" id="IPR012677">
    <property type="entry name" value="Nucleotide-bd_a/b_plait_sf"/>
</dbReference>
<evidence type="ECO:0000256" key="1">
    <source>
        <dbReference type="ARBA" id="ARBA00022884"/>
    </source>
</evidence>
<accession>A3M0K2</accession>
<dbReference type="PROSITE" id="PS50102">
    <property type="entry name" value="RRM"/>
    <property type="match status" value="3"/>
</dbReference>
<keyword evidence="6" id="KW-1185">Reference proteome</keyword>
<evidence type="ECO:0000259" key="4">
    <source>
        <dbReference type="PROSITE" id="PS50102"/>
    </source>
</evidence>
<dbReference type="FunCoup" id="A3M0K2">
    <property type="interactions" value="722"/>
</dbReference>
<name>A3M0K2_PICST</name>
<feature type="compositionally biased region" description="Basic and acidic residues" evidence="3">
    <location>
        <begin position="1"/>
        <end position="86"/>
    </location>
</feature>
<feature type="compositionally biased region" description="Polar residues" evidence="3">
    <location>
        <begin position="327"/>
        <end position="337"/>
    </location>
</feature>
<dbReference type="InterPro" id="IPR035979">
    <property type="entry name" value="RBD_domain_sf"/>
</dbReference>
<dbReference type="Gene3D" id="3.30.70.330">
    <property type="match status" value="3"/>
</dbReference>
<dbReference type="eggNOG" id="KOG0118">
    <property type="taxonomic scope" value="Eukaryota"/>
</dbReference>
<sequence length="424" mass="48708">QDRSRSPVRERERSRSPAGDKRDSYSRRDYGYSRGDRKERDYRGRDQGRRGDRRGRGGRDRGDGGRGDRDRGDRDRDFNSRSRDYDSGASTHSGVSNEEFYRTKTERNYDNSIFIGNIPFDCSARDVEDIFQNKFDIIKADIVTNRGQSRGMATVEFSNKNAVREAISLFDRSEFNGRQIFVRQDYPPPDKKKDFSRREDSRRDDSRRDDSRNDSRRDDYEREAPRPGTEIFVGNLPFSVNWQALKDLMRDAGSVVRADVRVDSWGKSRGFGTVVFETPEDAQKAVEMFSGYEIQGRRIDARPGRGEGNQHRDGYDRSTRDQDSYSRDSAVSRNSEFTEGVTGDGEKSDTIFVANLPFATSNDDLYELFETVGRTTRAEIQYNEKGKPSGNAVVQFELLELSENAIQNLDNYTYGGRNIKITYA</sequence>
<dbReference type="GO" id="GO:0003729">
    <property type="term" value="F:mRNA binding"/>
    <property type="evidence" value="ECO:0007669"/>
    <property type="project" value="TreeGrafter"/>
</dbReference>
<dbReference type="InParanoid" id="A3M0K2"/>
<dbReference type="HOGENOM" id="CLU_026447_2_0_1"/>